<accession>A0AB74J379</accession>
<evidence type="ECO:0000313" key="2">
    <source>
        <dbReference type="EMBL" id="THW47345.1"/>
    </source>
</evidence>
<feature type="non-terminal residue" evidence="2">
    <location>
        <position position="1"/>
    </location>
</feature>
<feature type="region of interest" description="Disordered" evidence="1">
    <location>
        <begin position="446"/>
        <end position="475"/>
    </location>
</feature>
<dbReference type="PANTHER" id="PTHR47431">
    <property type="entry name" value="ZN(II)2CYS6 TRANSCRIPTION FACTOR (EUROFUNG)-RELATED"/>
    <property type="match status" value="1"/>
</dbReference>
<gene>
    <name evidence="2" type="ORF">D6D21_03477</name>
</gene>
<dbReference type="AlphaFoldDB" id="A0AB74J379"/>
<reference evidence="2 3" key="1">
    <citation type="submission" date="2018-10" db="EMBL/GenBank/DDBJ databases">
        <title>Fifty Aureobasidium pullulans genomes reveal a recombining polyextremotolerant generalist.</title>
        <authorList>
            <person name="Gostincar C."/>
            <person name="Turk M."/>
            <person name="Zajc J."/>
            <person name="Gunde-Cimerman N."/>
        </authorList>
    </citation>
    <scope>NUCLEOTIDE SEQUENCE [LARGE SCALE GENOMIC DNA]</scope>
    <source>
        <strain evidence="2 3">EXF-10796</strain>
    </source>
</reference>
<evidence type="ECO:0000313" key="3">
    <source>
        <dbReference type="Proteomes" id="UP000309076"/>
    </source>
</evidence>
<dbReference type="EMBL" id="QZAM01000049">
    <property type="protein sequence ID" value="THW47345.1"/>
    <property type="molecule type" value="Genomic_DNA"/>
</dbReference>
<evidence type="ECO:0008006" key="4">
    <source>
        <dbReference type="Google" id="ProtNLM"/>
    </source>
</evidence>
<proteinExistence type="predicted"/>
<dbReference type="CDD" id="cd12148">
    <property type="entry name" value="fungal_TF_MHR"/>
    <property type="match status" value="1"/>
</dbReference>
<dbReference type="Proteomes" id="UP000309076">
    <property type="component" value="Unassembled WGS sequence"/>
</dbReference>
<organism evidence="2 3">
    <name type="scientific">Aureobasidium pullulans</name>
    <name type="common">Black yeast</name>
    <name type="synonym">Pullularia pullulans</name>
    <dbReference type="NCBI Taxonomy" id="5580"/>
    <lineage>
        <taxon>Eukaryota</taxon>
        <taxon>Fungi</taxon>
        <taxon>Dikarya</taxon>
        <taxon>Ascomycota</taxon>
        <taxon>Pezizomycotina</taxon>
        <taxon>Dothideomycetes</taxon>
        <taxon>Dothideomycetidae</taxon>
        <taxon>Dothideales</taxon>
        <taxon>Saccotheciaceae</taxon>
        <taxon>Aureobasidium</taxon>
    </lineage>
</organism>
<sequence>IDSTFTVNHEHGDSDATEDFNLWHSEEAVCCSSGQSRLLVMCNHRGKECVYVQSRRGGARVPRSKRQDNEKADYVKIAQECFDESVPTMVKPGAGLTQLDLSLDNTDNLFDSIFTAAPLSQPIELGETPRAAGSVRRYQSDSDILDAYYIWLHPFFPILPPSEATHPKDNPQLWFPESSAYTFEPRSPASLAISAILALIPHPEEGAPLSEDSIKARREAAHYFAKRTIESIESDSEMPDSSISPAQALVNGYSHISRPAFHSRVPVELESVIALSILSVYEYAQRGNITKMRDRASQALMMAMNLSLHDRGTELDGFAEARRRIWWMTAWPFFIKSQQTILLATQFVSAVGRAVDGREDWTDISTRMQELHNTIEPLIAQANTWTDIKPVSTDPEAMIAYSLKQMSKIKLNSARIKLHRYSAFFDIPVFSEKHCDLKKSEPFLPPFSSSTTSDPLDTTALTNSPSPQSCGCSSSSSLPLQLPTLTSSSVSPPNSTSSASTMTEYFHPFPFSSHDSSRLCLNSALAIAAAFSVLPLPSATGPLLPRTMPSFACCAMQSAYALLMVYHRTWVLCHQREQEDGREKAEQLLDRCEAGLRAILEALGNYSVAFEALGGMRDQIQAAVDCLRLGDDEV</sequence>
<dbReference type="PANTHER" id="PTHR47431:SF5">
    <property type="entry name" value="ZN(II)2CYS6 TRANSCRIPTION FACTOR (EUROFUNG)"/>
    <property type="match status" value="1"/>
</dbReference>
<protein>
    <recommendedName>
        <fullName evidence="4">Transcription factor domain-containing protein</fullName>
    </recommendedName>
</protein>
<comment type="caution">
    <text evidence="2">The sequence shown here is derived from an EMBL/GenBank/DDBJ whole genome shotgun (WGS) entry which is preliminary data.</text>
</comment>
<name>A0AB74J379_AURPU</name>
<evidence type="ECO:0000256" key="1">
    <source>
        <dbReference type="SAM" id="MobiDB-lite"/>
    </source>
</evidence>